<name>A0A8T3VZF1_METOL</name>
<dbReference type="Proteomes" id="UP000732619">
    <property type="component" value="Unassembled WGS sequence"/>
</dbReference>
<evidence type="ECO:0000313" key="1">
    <source>
        <dbReference type="EMBL" id="MBE6513395.1"/>
    </source>
</evidence>
<dbReference type="SUPFAM" id="SSF57783">
    <property type="entry name" value="Zinc beta-ribbon"/>
    <property type="match status" value="1"/>
</dbReference>
<protein>
    <recommendedName>
        <fullName evidence="3">30S ribosomal protein S27e</fullName>
    </recommendedName>
</protein>
<evidence type="ECO:0000313" key="2">
    <source>
        <dbReference type="Proteomes" id="UP000732619"/>
    </source>
</evidence>
<reference evidence="1" key="1">
    <citation type="submission" date="2019-04" db="EMBL/GenBank/DDBJ databases">
        <title>Evolution of Biomass-Degrading Anaerobic Consortia Revealed by Metagenomics.</title>
        <authorList>
            <person name="Peng X."/>
        </authorList>
    </citation>
    <scope>NUCLEOTIDE SEQUENCE</scope>
    <source>
        <strain evidence="1">SIG14</strain>
    </source>
</reference>
<evidence type="ECO:0008006" key="3">
    <source>
        <dbReference type="Google" id="ProtNLM"/>
    </source>
</evidence>
<dbReference type="AlphaFoldDB" id="A0A8T3VZF1"/>
<dbReference type="EMBL" id="SUTG01000088">
    <property type="protein sequence ID" value="MBE6513395.1"/>
    <property type="molecule type" value="Genomic_DNA"/>
</dbReference>
<gene>
    <name evidence="1" type="ORF">E7Z75_09715</name>
</gene>
<comment type="caution">
    <text evidence="1">The sequence shown here is derived from an EMBL/GenBank/DDBJ whole genome shotgun (WGS) entry which is preliminary data.</text>
</comment>
<organism evidence="1 2">
    <name type="scientific">Methanobrevibacter olleyae</name>
    <dbReference type="NCBI Taxonomy" id="294671"/>
    <lineage>
        <taxon>Archaea</taxon>
        <taxon>Methanobacteriati</taxon>
        <taxon>Methanobacteriota</taxon>
        <taxon>Methanomada group</taxon>
        <taxon>Methanobacteria</taxon>
        <taxon>Methanobacteriales</taxon>
        <taxon>Methanobacteriaceae</taxon>
        <taxon>Methanobrevibacter</taxon>
    </lineage>
</organism>
<accession>A0A8T3VZF1</accession>
<proteinExistence type="predicted"/>
<sequence>MKRKSKAKRKNQSIIRKCVECDYTKFHHDYKLHETSCLSCGLVLYAPYNADFVVDGFKFENVKKRIRKKD</sequence>